<dbReference type="Proteomes" id="UP000886998">
    <property type="component" value="Unassembled WGS sequence"/>
</dbReference>
<dbReference type="AlphaFoldDB" id="A0A8X7CB31"/>
<dbReference type="EMBL" id="BMAV01013066">
    <property type="protein sequence ID" value="GFY60258.1"/>
    <property type="molecule type" value="Genomic_DNA"/>
</dbReference>
<evidence type="ECO:0000256" key="1">
    <source>
        <dbReference type="SAM" id="MobiDB-lite"/>
    </source>
</evidence>
<protein>
    <submittedName>
        <fullName evidence="2">Protein ALP1-like</fullName>
    </submittedName>
</protein>
<reference evidence="2" key="1">
    <citation type="submission" date="2020-08" db="EMBL/GenBank/DDBJ databases">
        <title>Multicomponent nature underlies the extraordinary mechanical properties of spider dragline silk.</title>
        <authorList>
            <person name="Kono N."/>
            <person name="Nakamura H."/>
            <person name="Mori M."/>
            <person name="Yoshida Y."/>
            <person name="Ohtoshi R."/>
            <person name="Malay A.D."/>
            <person name="Moran D.A.P."/>
            <person name="Tomita M."/>
            <person name="Numata K."/>
            <person name="Arakawa K."/>
        </authorList>
    </citation>
    <scope>NUCLEOTIDE SEQUENCE</scope>
</reference>
<comment type="caution">
    <text evidence="2">The sequence shown here is derived from an EMBL/GenBank/DDBJ whole genome shotgun (WGS) entry which is preliminary data.</text>
</comment>
<evidence type="ECO:0000313" key="2">
    <source>
        <dbReference type="EMBL" id="GFY60258.1"/>
    </source>
</evidence>
<dbReference type="OrthoDB" id="6761337at2759"/>
<gene>
    <name evidence="2" type="primary">At3g55350_4</name>
    <name evidence="2" type="ORF">TNIN_500161</name>
</gene>
<sequence>MDLLEVTDTAEGASYGPGIDDTMSDSEGYCRLLRMDVPTFEELVVPVSPSIERKNTSMRNAIPVVERIALTLRYLATDETQFSLRYQFRIVLSTVSRTIPAVCAAIYHHIGSETVDANLKFLYVDVRTIGRVSDGRIRVKSKLKQVITNGELNIPEAAAFPGSASEVPLWLMIPNIMKLYRGTNLNKDCLIDFHTLGRFQKMHFTCSQQGTAILTSVPNSKLIVLATCSLDKFLSNRSKNLHNTKGCADREDTSNGVMIEGNWRQNTTQLISCQRISSRGYNHAKEVRDRFYNFFLMLKVLCPGKIIITHYLNYNIPSHQHLIFLPLQNIPCIF</sequence>
<keyword evidence="3" id="KW-1185">Reference proteome</keyword>
<accession>A0A8X7CB31</accession>
<feature type="region of interest" description="Disordered" evidence="1">
    <location>
        <begin position="1"/>
        <end position="21"/>
    </location>
</feature>
<organism evidence="2 3">
    <name type="scientific">Trichonephila inaurata madagascariensis</name>
    <dbReference type="NCBI Taxonomy" id="2747483"/>
    <lineage>
        <taxon>Eukaryota</taxon>
        <taxon>Metazoa</taxon>
        <taxon>Ecdysozoa</taxon>
        <taxon>Arthropoda</taxon>
        <taxon>Chelicerata</taxon>
        <taxon>Arachnida</taxon>
        <taxon>Araneae</taxon>
        <taxon>Araneomorphae</taxon>
        <taxon>Entelegynae</taxon>
        <taxon>Araneoidea</taxon>
        <taxon>Nephilidae</taxon>
        <taxon>Trichonephila</taxon>
        <taxon>Trichonephila inaurata</taxon>
    </lineage>
</organism>
<evidence type="ECO:0000313" key="3">
    <source>
        <dbReference type="Proteomes" id="UP000886998"/>
    </source>
</evidence>
<name>A0A8X7CB31_9ARAC</name>
<proteinExistence type="predicted"/>